<evidence type="ECO:0000256" key="3">
    <source>
        <dbReference type="ARBA" id="ARBA00022833"/>
    </source>
</evidence>
<dbReference type="InterPro" id="IPR000086">
    <property type="entry name" value="NUDIX_hydrolase_dom"/>
</dbReference>
<evidence type="ECO:0000256" key="2">
    <source>
        <dbReference type="ARBA" id="ARBA00022771"/>
    </source>
</evidence>
<evidence type="ECO:0000256" key="4">
    <source>
        <dbReference type="SAM" id="MobiDB-lite"/>
    </source>
</evidence>
<sequence>MTTKARTTTTIEEKVLHTADKLDRPVAPHRYSFPIAMEEATLIEVEEGSHSGGFQRDLYGCASCSEKIPHTKARILCSRCLNYHLCSNCYVIKSYAKPHVDSHQTKVITVSGFFVPGAPTVPPKPAPALPPRANPAPALSIKDTVEIPTADWGLLWNIMKAPLQKKGPKLPTKDKDGLAIEVKDVTGGGMASGMSNLPPSPPTSVNLLDDAATTNPMPETWEPLFAADSTPTPIFIALMSTIFSHLDPSRTGYLSPETYSDFLDTQGYQWNANVWKNALDSENNENPKDLADVEFGNYLAEMSISHELRVRSDNESTSESVEASLDANQNYSPKMPMLTKQGFMDLSAIEYLVNPDKALDYLRKALDEYGIWKGLGEMPRVALPNNSLPKASRTKSNATAERNVVVEEGKETMSPPPLPKRSPTVEAKAKTPGMKDEFDEVDLKEKVSNNTDLDSVAESKDEKTVDAGTGEQASSPGEQKVQKENDEKANDTITMSRRFISTKLRNRGVVSSVICTPRTPDGVRIALFKRNLETSYYAGKWALCSGSIETSDQNPEAAASREILEETGLGKDDVKLLTRGAPYQLEDKELNTLWTIHPFAWQFDENASGKTITLDREHEKYVFISPKDVKTYDHVPQLDLALKRVLISPMLEEGLAALSAKHSEGTQVLAVEALTLLLNIVEYWQVGFFGSKKEFWDELRWVGWHIMKNGLPAVGKGPDPSLAILKVLLAVQARLTVPGGVSRHLVHKLERLQIFTIDEIALMMDFARTRSDKLVKVPHRKKWLEKTVFSEL</sequence>
<keyword evidence="1" id="KW-0479">Metal-binding</keyword>
<organism evidence="6 7">
    <name type="scientific">Glarea lozoyensis (strain ATCC 20868 / MF5171)</name>
    <dbReference type="NCBI Taxonomy" id="1116229"/>
    <lineage>
        <taxon>Eukaryota</taxon>
        <taxon>Fungi</taxon>
        <taxon>Dikarya</taxon>
        <taxon>Ascomycota</taxon>
        <taxon>Pezizomycotina</taxon>
        <taxon>Leotiomycetes</taxon>
        <taxon>Helotiales</taxon>
        <taxon>Helotiaceae</taxon>
        <taxon>Glarea</taxon>
    </lineage>
</organism>
<dbReference type="GO" id="GO:0008270">
    <property type="term" value="F:zinc ion binding"/>
    <property type="evidence" value="ECO:0007669"/>
    <property type="project" value="UniProtKB-KW"/>
</dbReference>
<reference evidence="6 7" key="1">
    <citation type="journal article" date="2013" name="BMC Genomics">
        <title>Genomics-driven discovery of the pneumocandin biosynthetic gene cluster in the fungus Glarea lozoyensis.</title>
        <authorList>
            <person name="Chen L."/>
            <person name="Yue Q."/>
            <person name="Zhang X."/>
            <person name="Xiang M."/>
            <person name="Wang C."/>
            <person name="Li S."/>
            <person name="Che Y."/>
            <person name="Ortiz-Lopez F.J."/>
            <person name="Bills G.F."/>
            <person name="Liu X."/>
            <person name="An Z."/>
        </authorList>
    </citation>
    <scope>NUCLEOTIDE SEQUENCE [LARGE SCALE GENOMIC DNA]</scope>
    <source>
        <strain evidence="7">ATCC 20868 / MF5171</strain>
    </source>
</reference>
<dbReference type="OrthoDB" id="7873042at2759"/>
<accession>S3DLC0</accession>
<evidence type="ECO:0000256" key="1">
    <source>
        <dbReference type="ARBA" id="ARBA00022723"/>
    </source>
</evidence>
<dbReference type="EMBL" id="KE145358">
    <property type="protein sequence ID" value="EPE32816.1"/>
    <property type="molecule type" value="Genomic_DNA"/>
</dbReference>
<dbReference type="HOGENOM" id="CLU_354517_0_0_1"/>
<dbReference type="AlphaFoldDB" id="S3DLC0"/>
<dbReference type="Proteomes" id="UP000016922">
    <property type="component" value="Unassembled WGS sequence"/>
</dbReference>
<feature type="domain" description="Nudix hydrolase" evidence="5">
    <location>
        <begin position="505"/>
        <end position="646"/>
    </location>
</feature>
<dbReference type="InterPro" id="IPR055936">
    <property type="entry name" value="DUF7514"/>
</dbReference>
<feature type="compositionally biased region" description="Basic and acidic residues" evidence="4">
    <location>
        <begin position="427"/>
        <end position="447"/>
    </location>
</feature>
<keyword evidence="7" id="KW-1185">Reference proteome</keyword>
<dbReference type="InterPro" id="IPR043145">
    <property type="entry name" value="Znf_ZZ_sf"/>
</dbReference>
<dbReference type="PROSITE" id="PS51462">
    <property type="entry name" value="NUDIX"/>
    <property type="match status" value="1"/>
</dbReference>
<dbReference type="Pfam" id="PF00293">
    <property type="entry name" value="NUDIX"/>
    <property type="match status" value="1"/>
</dbReference>
<dbReference type="InterPro" id="IPR015797">
    <property type="entry name" value="NUDIX_hydrolase-like_dom_sf"/>
</dbReference>
<dbReference type="GeneID" id="19464882"/>
<protein>
    <submittedName>
        <fullName evidence="6">Nudix</fullName>
    </submittedName>
</protein>
<keyword evidence="2" id="KW-0863">Zinc-finger</keyword>
<dbReference type="eggNOG" id="ENOG502S6WB">
    <property type="taxonomic scope" value="Eukaryota"/>
</dbReference>
<keyword evidence="3" id="KW-0862">Zinc</keyword>
<evidence type="ECO:0000313" key="7">
    <source>
        <dbReference type="Proteomes" id="UP000016922"/>
    </source>
</evidence>
<name>S3DLC0_GLAL2</name>
<dbReference type="RefSeq" id="XP_008079433.1">
    <property type="nucleotide sequence ID" value="XM_008081242.1"/>
</dbReference>
<evidence type="ECO:0000259" key="5">
    <source>
        <dbReference type="PROSITE" id="PS51462"/>
    </source>
</evidence>
<gene>
    <name evidence="6" type="ORF">GLAREA_05828</name>
</gene>
<dbReference type="SUPFAM" id="SSF55811">
    <property type="entry name" value="Nudix"/>
    <property type="match status" value="1"/>
</dbReference>
<evidence type="ECO:0000313" key="6">
    <source>
        <dbReference type="EMBL" id="EPE32816.1"/>
    </source>
</evidence>
<proteinExistence type="predicted"/>
<feature type="compositionally biased region" description="Basic and acidic residues" evidence="4">
    <location>
        <begin position="480"/>
        <end position="490"/>
    </location>
</feature>
<feature type="region of interest" description="Disordered" evidence="4">
    <location>
        <begin position="189"/>
        <end position="213"/>
    </location>
</feature>
<dbReference type="Gene3D" id="3.90.79.10">
    <property type="entry name" value="Nucleoside Triphosphate Pyrophosphohydrolase"/>
    <property type="match status" value="1"/>
</dbReference>
<dbReference type="Pfam" id="PF24355">
    <property type="entry name" value="DUF7514"/>
    <property type="match status" value="1"/>
</dbReference>
<dbReference type="Gene3D" id="3.30.60.90">
    <property type="match status" value="1"/>
</dbReference>
<feature type="region of interest" description="Disordered" evidence="4">
    <location>
        <begin position="406"/>
        <end position="490"/>
    </location>
</feature>
<dbReference type="SUPFAM" id="SSF57850">
    <property type="entry name" value="RING/U-box"/>
    <property type="match status" value="1"/>
</dbReference>
<dbReference type="KEGG" id="glz:GLAREA_05828"/>